<evidence type="ECO:0000313" key="3">
    <source>
        <dbReference type="Proteomes" id="UP000000391"/>
    </source>
</evidence>
<gene>
    <name evidence="2" type="ordered locus">Metev_0955</name>
</gene>
<keyword evidence="1" id="KW-0812">Transmembrane</keyword>
<sequence>MYPVTREMVVTRILHAIGVNKKFIQTARNVCLKTKPYSSMYVFEKSKVDIKNKLIESRKKYLQGEFEKSVELFAYAACHICNGMNTVYNYYPQNDEGYILEYLNNLDDFSRKIFIFSPHENGYILEYLNSIHSLEQDAGYAIFVAAIKDESFLVEGEIDIDKVVSAMETRRHVDVESNRFGAELFEGYLHVAQDPADDLFMAYYYIYNLARSVFANINLPEPVKTNLHSGYKMKIYGFRDIIFTTLTLGLAGYGGYLVINHYSVAPFIVWGICIALIISYVKFKSNVEKRNELYVVAGPDKNYKITTRIDKAWYKLFEADR</sequence>
<dbReference type="EMBL" id="CP002069">
    <property type="protein sequence ID" value="ADI73848.1"/>
    <property type="molecule type" value="Genomic_DNA"/>
</dbReference>
<dbReference type="HOGENOM" id="CLU_864983_0_0_2"/>
<evidence type="ECO:0000256" key="1">
    <source>
        <dbReference type="SAM" id="Phobius"/>
    </source>
</evidence>
<organism evidence="2 3">
    <name type="scientific">Methanohalobium evestigatum (strain ATCC BAA-1072 / DSM 3721 / NBRC 107634 / OCM 161 / Z-7303)</name>
    <dbReference type="NCBI Taxonomy" id="644295"/>
    <lineage>
        <taxon>Archaea</taxon>
        <taxon>Methanobacteriati</taxon>
        <taxon>Methanobacteriota</taxon>
        <taxon>Stenosarchaea group</taxon>
        <taxon>Methanomicrobia</taxon>
        <taxon>Methanosarcinales</taxon>
        <taxon>Methanosarcinaceae</taxon>
        <taxon>Methanohalobium</taxon>
    </lineage>
</organism>
<dbReference type="KEGG" id="mev:Metev_0955"/>
<accession>D7E799</accession>
<protein>
    <submittedName>
        <fullName evidence="2">Uncharacterized protein</fullName>
    </submittedName>
</protein>
<dbReference type="RefSeq" id="WP_013194416.1">
    <property type="nucleotide sequence ID" value="NC_014253.1"/>
</dbReference>
<dbReference type="Proteomes" id="UP000000391">
    <property type="component" value="Chromosome"/>
</dbReference>
<dbReference type="AlphaFoldDB" id="D7E799"/>
<proteinExistence type="predicted"/>
<feature type="transmembrane region" description="Helical" evidence="1">
    <location>
        <begin position="241"/>
        <end position="259"/>
    </location>
</feature>
<dbReference type="GeneID" id="9346584"/>
<name>D7E799_METEZ</name>
<feature type="transmembrane region" description="Helical" evidence="1">
    <location>
        <begin position="265"/>
        <end position="283"/>
    </location>
</feature>
<keyword evidence="3" id="KW-1185">Reference proteome</keyword>
<keyword evidence="1" id="KW-0472">Membrane</keyword>
<reference evidence="2 3" key="1">
    <citation type="submission" date="2010-06" db="EMBL/GenBank/DDBJ databases">
        <title>Complete sequence chromosome of Methanohalobium evestigatum Z-7303.</title>
        <authorList>
            <consortium name="US DOE Joint Genome Institute"/>
            <person name="Lucas S."/>
            <person name="Copeland A."/>
            <person name="Lapidus A."/>
            <person name="Cheng J.-F."/>
            <person name="Bruce D."/>
            <person name="Goodwin L."/>
            <person name="Pitluck S."/>
            <person name="Saunders E."/>
            <person name="Detter J.C."/>
            <person name="Han C."/>
            <person name="Tapia R."/>
            <person name="Land M."/>
            <person name="Hauser L."/>
            <person name="Kyrpides N."/>
            <person name="Mikhailova N."/>
            <person name="Sieprawska-Lupa M."/>
            <person name="Whitman W.B."/>
            <person name="Anderson I."/>
            <person name="Woyke T."/>
        </authorList>
    </citation>
    <scope>NUCLEOTIDE SEQUENCE [LARGE SCALE GENOMIC DNA]</scope>
    <source>
        <strain evidence="3">ATCC BAA-1072 / DSM 3721 / NBRC 107634 / OCM 161 / Z-7303</strain>
    </source>
</reference>
<keyword evidence="1" id="KW-1133">Transmembrane helix</keyword>
<evidence type="ECO:0000313" key="2">
    <source>
        <dbReference type="EMBL" id="ADI73848.1"/>
    </source>
</evidence>